<evidence type="ECO:0000313" key="2">
    <source>
        <dbReference type="Proteomes" id="UP001164539"/>
    </source>
</evidence>
<sequence>MARIATLLLVFYFLYVIGKATATATITTTEPSAGSVSFLEKWCTFTSYPTVCVQSLLPYANKIHGSPQQMALVALSVSLSWTKSAERYVLKLKQLKDLKPKKEYQPTEDCWELMSTSVDQIKQSVQELQHTGEAKDKDFSWHISNVQTWVSAALTDDTTCLDGFADKAFDGKVKDSIRARVVDVAQVTSNALALVNQFAKTH</sequence>
<dbReference type="Proteomes" id="UP001164539">
    <property type="component" value="Chromosome 11"/>
</dbReference>
<comment type="caution">
    <text evidence="1">The sequence shown here is derived from an EMBL/GenBank/DDBJ whole genome shotgun (WGS) entry which is preliminary data.</text>
</comment>
<name>A0ACC1X7P5_MELAZ</name>
<accession>A0ACC1X7P5</accession>
<protein>
    <submittedName>
        <fullName evidence="1">21 kDa protein-like</fullName>
    </submittedName>
</protein>
<keyword evidence="2" id="KW-1185">Reference proteome</keyword>
<proteinExistence type="predicted"/>
<dbReference type="EMBL" id="CM051404">
    <property type="protein sequence ID" value="KAJ4706200.1"/>
    <property type="molecule type" value="Genomic_DNA"/>
</dbReference>
<organism evidence="1 2">
    <name type="scientific">Melia azedarach</name>
    <name type="common">Chinaberry tree</name>
    <dbReference type="NCBI Taxonomy" id="155640"/>
    <lineage>
        <taxon>Eukaryota</taxon>
        <taxon>Viridiplantae</taxon>
        <taxon>Streptophyta</taxon>
        <taxon>Embryophyta</taxon>
        <taxon>Tracheophyta</taxon>
        <taxon>Spermatophyta</taxon>
        <taxon>Magnoliopsida</taxon>
        <taxon>eudicotyledons</taxon>
        <taxon>Gunneridae</taxon>
        <taxon>Pentapetalae</taxon>
        <taxon>rosids</taxon>
        <taxon>malvids</taxon>
        <taxon>Sapindales</taxon>
        <taxon>Meliaceae</taxon>
        <taxon>Melia</taxon>
    </lineage>
</organism>
<evidence type="ECO:0000313" key="1">
    <source>
        <dbReference type="EMBL" id="KAJ4706200.1"/>
    </source>
</evidence>
<gene>
    <name evidence="1" type="ORF">OWV82_019882</name>
</gene>
<reference evidence="1 2" key="1">
    <citation type="journal article" date="2023" name="Science">
        <title>Complex scaffold remodeling in plant triterpene biosynthesis.</title>
        <authorList>
            <person name="De La Pena R."/>
            <person name="Hodgson H."/>
            <person name="Liu J.C."/>
            <person name="Stephenson M.J."/>
            <person name="Martin A.C."/>
            <person name="Owen C."/>
            <person name="Harkess A."/>
            <person name="Leebens-Mack J."/>
            <person name="Jimenez L.E."/>
            <person name="Osbourn A."/>
            <person name="Sattely E.S."/>
        </authorList>
    </citation>
    <scope>NUCLEOTIDE SEQUENCE [LARGE SCALE GENOMIC DNA]</scope>
    <source>
        <strain evidence="2">cv. JPN11</strain>
        <tissue evidence="1">Leaf</tissue>
    </source>
</reference>